<evidence type="ECO:0000256" key="2">
    <source>
        <dbReference type="ARBA" id="ARBA00004236"/>
    </source>
</evidence>
<evidence type="ECO:0000256" key="5">
    <source>
        <dbReference type="ARBA" id="ARBA00022679"/>
    </source>
</evidence>
<keyword evidence="7 13" id="KW-0418">Kinase</keyword>
<comment type="subcellular location">
    <subcellularLocation>
        <location evidence="2">Cell membrane</location>
    </subcellularLocation>
</comment>
<keyword evidence="6 10" id="KW-0812">Transmembrane</keyword>
<keyword evidence="8 10" id="KW-1133">Transmembrane helix</keyword>
<evidence type="ECO:0000256" key="8">
    <source>
        <dbReference type="ARBA" id="ARBA00022989"/>
    </source>
</evidence>
<evidence type="ECO:0000256" key="7">
    <source>
        <dbReference type="ARBA" id="ARBA00022777"/>
    </source>
</evidence>
<dbReference type="FunFam" id="3.30.565.10:FF:000006">
    <property type="entry name" value="Sensor histidine kinase WalK"/>
    <property type="match status" value="1"/>
</dbReference>
<dbReference type="GO" id="GO:0000155">
    <property type="term" value="F:phosphorelay sensor kinase activity"/>
    <property type="evidence" value="ECO:0007669"/>
    <property type="project" value="InterPro"/>
</dbReference>
<dbReference type="PROSITE" id="PS50885">
    <property type="entry name" value="HAMP"/>
    <property type="match status" value="1"/>
</dbReference>
<feature type="transmembrane region" description="Helical" evidence="10">
    <location>
        <begin position="12"/>
        <end position="35"/>
    </location>
</feature>
<dbReference type="Proteomes" id="UP000270471">
    <property type="component" value="Unassembled WGS sequence"/>
</dbReference>
<dbReference type="Pfam" id="PF00672">
    <property type="entry name" value="HAMP"/>
    <property type="match status" value="1"/>
</dbReference>
<protein>
    <recommendedName>
        <fullName evidence="3">histidine kinase</fullName>
        <ecNumber evidence="3">2.7.13.3</ecNumber>
    </recommendedName>
</protein>
<reference evidence="13 14" key="1">
    <citation type="submission" date="2017-11" db="EMBL/GenBank/DDBJ databases">
        <title>Draft genome of actinobacteria isolated from guarana (Paullinia cupana (Mart.) Ducke.</title>
        <authorList>
            <person name="Siqueira K.A."/>
            <person name="Liotti R.G."/>
            <person name="Mendes T.A.O."/>
            <person name="Soares M.A."/>
        </authorList>
    </citation>
    <scope>NUCLEOTIDE SEQUENCE [LARGE SCALE GENOMIC DNA]</scope>
    <source>
        <strain evidence="13 14">193</strain>
    </source>
</reference>
<dbReference type="GO" id="GO:0005886">
    <property type="term" value="C:plasma membrane"/>
    <property type="evidence" value="ECO:0007669"/>
    <property type="project" value="UniProtKB-SubCell"/>
</dbReference>
<dbReference type="InterPro" id="IPR003594">
    <property type="entry name" value="HATPase_dom"/>
</dbReference>
<evidence type="ECO:0000313" key="14">
    <source>
        <dbReference type="Proteomes" id="UP000270471"/>
    </source>
</evidence>
<organism evidence="13 14">
    <name type="scientific">Streptomyces shenzhenensis</name>
    <dbReference type="NCBI Taxonomy" id="943815"/>
    <lineage>
        <taxon>Bacteria</taxon>
        <taxon>Bacillati</taxon>
        <taxon>Actinomycetota</taxon>
        <taxon>Actinomycetes</taxon>
        <taxon>Kitasatosporales</taxon>
        <taxon>Streptomycetaceae</taxon>
        <taxon>Streptomyces</taxon>
    </lineage>
</organism>
<dbReference type="InterPro" id="IPR003660">
    <property type="entry name" value="HAMP_dom"/>
</dbReference>
<dbReference type="Gene3D" id="6.10.340.10">
    <property type="match status" value="1"/>
</dbReference>
<feature type="domain" description="Histidine kinase" evidence="11">
    <location>
        <begin position="383"/>
        <end position="597"/>
    </location>
</feature>
<evidence type="ECO:0000256" key="4">
    <source>
        <dbReference type="ARBA" id="ARBA00022553"/>
    </source>
</evidence>
<dbReference type="SUPFAM" id="SSF55874">
    <property type="entry name" value="ATPase domain of HSP90 chaperone/DNA topoisomerase II/histidine kinase"/>
    <property type="match status" value="1"/>
</dbReference>
<evidence type="ECO:0000313" key="13">
    <source>
        <dbReference type="EMBL" id="RMB84113.1"/>
    </source>
</evidence>
<dbReference type="Pfam" id="PF02518">
    <property type="entry name" value="HATPase_c"/>
    <property type="match status" value="1"/>
</dbReference>
<evidence type="ECO:0000256" key="9">
    <source>
        <dbReference type="ARBA" id="ARBA00023012"/>
    </source>
</evidence>
<dbReference type="InterPro" id="IPR005467">
    <property type="entry name" value="His_kinase_dom"/>
</dbReference>
<dbReference type="OrthoDB" id="9757990at2"/>
<sequence>MARRVPLRRSLLVRLLSISVLIALLSIGSTAWLVFRSTTLAIERERGDVLADDMGIQDALTGYAARHRDWKGVSRTVRRLAEKTGRRITLTTRERRVIADSGSGRSGLPARASAVIDPLNTPADAGGGTGWEASRIDPRAVGPYRLPAQERQHLERLARDRATCLAGIGLRAQVAVRAGGRPYVLTSPSASFARGLSEQVCPATALEEPTRTEAGALEELGRLVAGCAQRRGVTAYDDRLVPLADFVVPFKGTPGEIETMENCVEEARGDQLAGYVAPPALLFVAASSGPATPVFDLSPVNTARIVGVTGLVLALTVAVTAVIAVRLVRPLRALADAAHDPSGQHTRVPVTTKDETGYLAAAFNDLSERRERVEELRKAMVSDIAHELRTPLTNIRGWLEAAQDGIAVPDAALISSLQDQALLLQHIIDDLQVLAAADAGTLRLHPERLVVREVVEQVAAAHRANARSAGVTVLTHIAGDPVVDADPVRLRQVLGNLMSNAVRHTPPGGTVTLTTHCGVDEVEIQVADTGSGIQPEDLSKVFDRFWRAEKSRSRRTGGSGLGLSIVRQLVEAHEGQVSVTSVPGTQTVFTVRLPAGR</sequence>
<comment type="catalytic activity">
    <reaction evidence="1">
        <text>ATP + protein L-histidine = ADP + protein N-phospho-L-histidine.</text>
        <dbReference type="EC" id="2.7.13.3"/>
    </reaction>
</comment>
<dbReference type="PANTHER" id="PTHR43711:SF1">
    <property type="entry name" value="HISTIDINE KINASE 1"/>
    <property type="match status" value="1"/>
</dbReference>
<keyword evidence="10" id="KW-0472">Membrane</keyword>
<evidence type="ECO:0000256" key="1">
    <source>
        <dbReference type="ARBA" id="ARBA00000085"/>
    </source>
</evidence>
<dbReference type="RefSeq" id="WP_121891339.1">
    <property type="nucleotide sequence ID" value="NZ_PENI01000013.1"/>
</dbReference>
<dbReference type="InterPro" id="IPR036097">
    <property type="entry name" value="HisK_dim/P_sf"/>
</dbReference>
<name>A0A3M0IBI2_9ACTN</name>
<evidence type="ECO:0000256" key="10">
    <source>
        <dbReference type="SAM" id="Phobius"/>
    </source>
</evidence>
<dbReference type="Gene3D" id="1.10.287.130">
    <property type="match status" value="1"/>
</dbReference>
<evidence type="ECO:0000259" key="12">
    <source>
        <dbReference type="PROSITE" id="PS50885"/>
    </source>
</evidence>
<dbReference type="PRINTS" id="PR00344">
    <property type="entry name" value="BCTRLSENSOR"/>
</dbReference>
<evidence type="ECO:0000256" key="6">
    <source>
        <dbReference type="ARBA" id="ARBA00022692"/>
    </source>
</evidence>
<dbReference type="Pfam" id="PF00512">
    <property type="entry name" value="HisKA"/>
    <property type="match status" value="1"/>
</dbReference>
<comment type="caution">
    <text evidence="13">The sequence shown here is derived from an EMBL/GenBank/DDBJ whole genome shotgun (WGS) entry which is preliminary data.</text>
</comment>
<dbReference type="Gene3D" id="3.30.565.10">
    <property type="entry name" value="Histidine kinase-like ATPase, C-terminal domain"/>
    <property type="match status" value="1"/>
</dbReference>
<keyword evidence="9" id="KW-0902">Two-component regulatory system</keyword>
<dbReference type="PANTHER" id="PTHR43711">
    <property type="entry name" value="TWO-COMPONENT HISTIDINE KINASE"/>
    <property type="match status" value="1"/>
</dbReference>
<keyword evidence="14" id="KW-1185">Reference proteome</keyword>
<dbReference type="EC" id="2.7.13.3" evidence="3"/>
<dbReference type="SUPFAM" id="SSF47384">
    <property type="entry name" value="Homodimeric domain of signal transducing histidine kinase"/>
    <property type="match status" value="1"/>
</dbReference>
<dbReference type="InterPro" id="IPR036890">
    <property type="entry name" value="HATPase_C_sf"/>
</dbReference>
<dbReference type="CDD" id="cd06225">
    <property type="entry name" value="HAMP"/>
    <property type="match status" value="1"/>
</dbReference>
<gene>
    <name evidence="13" type="ORF">CTZ28_21370</name>
</gene>
<keyword evidence="5" id="KW-0808">Transferase</keyword>
<feature type="domain" description="HAMP" evidence="12">
    <location>
        <begin position="325"/>
        <end position="375"/>
    </location>
</feature>
<accession>A0A3M0IBI2</accession>
<dbReference type="SMART" id="SM00388">
    <property type="entry name" value="HisKA"/>
    <property type="match status" value="1"/>
</dbReference>
<dbReference type="AlphaFoldDB" id="A0A3M0IBI2"/>
<dbReference type="CDD" id="cd00082">
    <property type="entry name" value="HisKA"/>
    <property type="match status" value="1"/>
</dbReference>
<proteinExistence type="predicted"/>
<evidence type="ECO:0000256" key="3">
    <source>
        <dbReference type="ARBA" id="ARBA00012438"/>
    </source>
</evidence>
<keyword evidence="4" id="KW-0597">Phosphoprotein</keyword>
<dbReference type="EMBL" id="PENI01000013">
    <property type="protein sequence ID" value="RMB84113.1"/>
    <property type="molecule type" value="Genomic_DNA"/>
</dbReference>
<dbReference type="SMART" id="SM00387">
    <property type="entry name" value="HATPase_c"/>
    <property type="match status" value="1"/>
</dbReference>
<dbReference type="InterPro" id="IPR003661">
    <property type="entry name" value="HisK_dim/P_dom"/>
</dbReference>
<dbReference type="PROSITE" id="PS50109">
    <property type="entry name" value="HIS_KIN"/>
    <property type="match status" value="1"/>
</dbReference>
<dbReference type="InterPro" id="IPR050736">
    <property type="entry name" value="Sensor_HK_Regulatory"/>
</dbReference>
<evidence type="ECO:0000259" key="11">
    <source>
        <dbReference type="PROSITE" id="PS50109"/>
    </source>
</evidence>
<dbReference type="InterPro" id="IPR004358">
    <property type="entry name" value="Sig_transdc_His_kin-like_C"/>
</dbReference>